<feature type="compositionally biased region" description="Polar residues" evidence="1">
    <location>
        <begin position="102"/>
        <end position="113"/>
    </location>
</feature>
<sequence length="126" mass="14596">MPLVLTQNEVSVSDIDYADVLGMVYEYPSRYRTLIQPGERFVYYRGRRRANGSSQTPSYLGCGTVGEIAEFGERFRCTIEDFEEFKKPVHFKEGSRYREQRPTNARQLASTSRSECDRSISMRSTK</sequence>
<evidence type="ECO:0000313" key="3">
    <source>
        <dbReference type="Proteomes" id="UP001236585"/>
    </source>
</evidence>
<name>A0ABY8VXJ0_9MYCO</name>
<reference evidence="2 3" key="1">
    <citation type="journal article" date="2023" name="Microbiol. Resour. Announc.">
        <title>Complete Genome Sequence of Mycobacterium wuenschmanii, a novel Nontuberculous Mycobacterium Isolated from a captive population of Amazon Milk Frogs.</title>
        <authorList>
            <person name="Hicks J."/>
            <person name="Zeineldin M."/>
            <person name="Ward H."/>
            <person name="Wuenschmann A."/>
            <person name="Camp P."/>
            <person name="Farrell D."/>
            <person name="Lehman K."/>
            <person name="Thacker T."/>
            <person name="Cuthbert E."/>
        </authorList>
    </citation>
    <scope>NUCLEOTIDE SEQUENCE [LARGE SCALE GENOMIC DNA]</scope>
    <source>
        <strain evidence="2 3">Wuenschmanii</strain>
    </source>
</reference>
<dbReference type="EMBL" id="CP126981">
    <property type="protein sequence ID" value="WIM87432.1"/>
    <property type="molecule type" value="Genomic_DNA"/>
</dbReference>
<dbReference type="Proteomes" id="UP001236585">
    <property type="component" value="Chromosome"/>
</dbReference>
<accession>A0ABY8VXJ0</accession>
<keyword evidence="3" id="KW-1185">Reference proteome</keyword>
<evidence type="ECO:0000313" key="2">
    <source>
        <dbReference type="EMBL" id="WIM87432.1"/>
    </source>
</evidence>
<proteinExistence type="predicted"/>
<evidence type="ECO:0000256" key="1">
    <source>
        <dbReference type="SAM" id="MobiDB-lite"/>
    </source>
</evidence>
<dbReference type="RefSeq" id="WP_285187148.1">
    <property type="nucleotide sequence ID" value="NZ_CP126981.1"/>
</dbReference>
<protein>
    <submittedName>
        <fullName evidence="2">Uncharacterized protein</fullName>
    </submittedName>
</protein>
<organism evidence="2 3">
    <name type="scientific">Candidatus Mycobacterium wuenschmannii</name>
    <dbReference type="NCBI Taxonomy" id="3027808"/>
    <lineage>
        <taxon>Bacteria</taxon>
        <taxon>Bacillati</taxon>
        <taxon>Actinomycetota</taxon>
        <taxon>Actinomycetes</taxon>
        <taxon>Mycobacteriales</taxon>
        <taxon>Mycobacteriaceae</taxon>
        <taxon>Mycobacterium</taxon>
    </lineage>
</organism>
<feature type="region of interest" description="Disordered" evidence="1">
    <location>
        <begin position="93"/>
        <end position="126"/>
    </location>
</feature>
<gene>
    <name evidence="2" type="ORF">PT015_21745</name>
</gene>